<protein>
    <submittedName>
        <fullName evidence="3">Uncharacterized protein</fullName>
    </submittedName>
</protein>
<feature type="transmembrane region" description="Helical" evidence="2">
    <location>
        <begin position="12"/>
        <end position="29"/>
    </location>
</feature>
<reference evidence="3" key="2">
    <citation type="submission" date="2012-06" db="EMBL/GenBank/DDBJ databases">
        <title>Annotation of the Genome Sequence of Fusarium oxysporum Fo47.</title>
        <authorList>
            <consortium name="The Broad Institute Genomics Platform"/>
            <person name="Ma L.-J."/>
            <person name="Corby-Kistler H."/>
            <person name="Broz K."/>
            <person name="Gale L.R."/>
            <person name="Jonkers W."/>
            <person name="O'Donnell K."/>
            <person name="Ploetz R."/>
            <person name="Steinberg C."/>
            <person name="Schwartz D.C."/>
            <person name="VanEtten H."/>
            <person name="Zhou S."/>
            <person name="Young S.K."/>
            <person name="Zeng Q."/>
            <person name="Gargeya S."/>
            <person name="Fitzgerald M."/>
            <person name="Abouelleil A."/>
            <person name="Alvarado L."/>
            <person name="Chapman S.B."/>
            <person name="Gainer-Dewar J."/>
            <person name="Goldberg J."/>
            <person name="Griggs A."/>
            <person name="Gujja S."/>
            <person name="Hansen M."/>
            <person name="Howarth C."/>
            <person name="Imamovic A."/>
            <person name="Ireland A."/>
            <person name="Larimer J."/>
            <person name="McCowan C."/>
            <person name="Murphy C."/>
            <person name="Pearson M."/>
            <person name="Poon T.W."/>
            <person name="Priest M."/>
            <person name="Roberts A."/>
            <person name="Saif S."/>
            <person name="Shea T."/>
            <person name="Sykes S."/>
            <person name="Wortman J."/>
            <person name="Nusbaum C."/>
            <person name="Birren B."/>
        </authorList>
    </citation>
    <scope>NUCLEOTIDE SEQUENCE</scope>
    <source>
        <strain evidence="3">Fo47</strain>
    </source>
</reference>
<sequence>MILEQAILPQHQIVISAGLAGVVSLSLFVKDRLPIVACLLNHHRKYHGHRPVSSLLDQCHALITIQVVCGVIVSVTVFSVAGEAPHSSATRGVTRRDEFATSGSHGSPLRDAPE</sequence>
<feature type="region of interest" description="Disordered" evidence="1">
    <location>
        <begin position="85"/>
        <end position="114"/>
    </location>
</feature>
<dbReference type="VEuPathDB" id="FungiDB:FOZG_08722"/>
<evidence type="ECO:0000256" key="2">
    <source>
        <dbReference type="SAM" id="Phobius"/>
    </source>
</evidence>
<evidence type="ECO:0000256" key="1">
    <source>
        <dbReference type="SAM" id="MobiDB-lite"/>
    </source>
</evidence>
<organism evidence="3">
    <name type="scientific">Fusarium oxysporum Fo47</name>
    <dbReference type="NCBI Taxonomy" id="660027"/>
    <lineage>
        <taxon>Eukaryota</taxon>
        <taxon>Fungi</taxon>
        <taxon>Dikarya</taxon>
        <taxon>Ascomycota</taxon>
        <taxon>Pezizomycotina</taxon>
        <taxon>Sordariomycetes</taxon>
        <taxon>Hypocreomycetidae</taxon>
        <taxon>Hypocreales</taxon>
        <taxon>Nectriaceae</taxon>
        <taxon>Fusarium</taxon>
        <taxon>Fusarium oxysporum species complex</taxon>
    </lineage>
</organism>
<accession>W9KEC5</accession>
<name>W9KEC5_FUSOX</name>
<dbReference type="Proteomes" id="UP000030766">
    <property type="component" value="Unassembled WGS sequence"/>
</dbReference>
<keyword evidence="2" id="KW-1133">Transmembrane helix</keyword>
<dbReference type="EMBL" id="JH717900">
    <property type="protein sequence ID" value="EWZ39713.1"/>
    <property type="molecule type" value="Genomic_DNA"/>
</dbReference>
<gene>
    <name evidence="3" type="ORF">FOZG_08722</name>
</gene>
<proteinExistence type="predicted"/>
<keyword evidence="2" id="KW-0472">Membrane</keyword>
<dbReference type="AlphaFoldDB" id="W9KEC5"/>
<feature type="transmembrane region" description="Helical" evidence="2">
    <location>
        <begin position="61"/>
        <end position="81"/>
    </location>
</feature>
<reference evidence="3" key="1">
    <citation type="submission" date="2011-06" db="EMBL/GenBank/DDBJ databases">
        <title>The Genome Sequence of Fusarium oxysporum Fo47.</title>
        <authorList>
            <consortium name="The Broad Institute Genome Sequencing Platform"/>
            <person name="Ma L.-J."/>
            <person name="Gale L.R."/>
            <person name="Schwartz D.C."/>
            <person name="Zhou S."/>
            <person name="Corby-Kistler H."/>
            <person name="Young S.K."/>
            <person name="Zeng Q."/>
            <person name="Gargeya S."/>
            <person name="Fitzgerald M."/>
            <person name="Haas B."/>
            <person name="Abouelleil A."/>
            <person name="Alvarado L."/>
            <person name="Arachchi H.M."/>
            <person name="Berlin A."/>
            <person name="Brown A."/>
            <person name="Chapman S.B."/>
            <person name="Chen Z."/>
            <person name="Dunbar C."/>
            <person name="Freedman E."/>
            <person name="Gearin G."/>
            <person name="Gellesch M."/>
            <person name="Goldberg J."/>
            <person name="Griggs A."/>
            <person name="Gujja S."/>
            <person name="Heiman D."/>
            <person name="Howarth C."/>
            <person name="Larson L."/>
            <person name="Lui A."/>
            <person name="MacDonald P.J.P."/>
            <person name="Mehta T."/>
            <person name="Montmayeur A."/>
            <person name="Murphy C."/>
            <person name="Neiman D."/>
            <person name="Pearson M."/>
            <person name="Priest M."/>
            <person name="Roberts A."/>
            <person name="Saif S."/>
            <person name="Shea T."/>
            <person name="Shenoy N."/>
            <person name="Sisk P."/>
            <person name="Stolte C."/>
            <person name="Sykes S."/>
            <person name="Wortman J."/>
            <person name="Nusbaum C."/>
            <person name="Birren B."/>
        </authorList>
    </citation>
    <scope>NUCLEOTIDE SEQUENCE [LARGE SCALE GENOMIC DNA]</scope>
    <source>
        <strain evidence="3">Fo47</strain>
    </source>
</reference>
<dbReference type="HOGENOM" id="CLU_2121160_0_0_1"/>
<evidence type="ECO:0000313" key="3">
    <source>
        <dbReference type="EMBL" id="EWZ39713.1"/>
    </source>
</evidence>
<keyword evidence="2" id="KW-0812">Transmembrane</keyword>